<proteinExistence type="predicted"/>
<comment type="caution">
    <text evidence="2">The sequence shown here is derived from an EMBL/GenBank/DDBJ whole genome shotgun (WGS) entry which is preliminary data.</text>
</comment>
<gene>
    <name evidence="2" type="ORF">PSON_ATCC_30995.1.T0300275</name>
</gene>
<protein>
    <submittedName>
        <fullName evidence="2">Uncharacterized protein</fullName>
    </submittedName>
</protein>
<dbReference type="Proteomes" id="UP000692954">
    <property type="component" value="Unassembled WGS sequence"/>
</dbReference>
<dbReference type="OrthoDB" id="310044at2759"/>
<reference evidence="2" key="1">
    <citation type="submission" date="2021-01" db="EMBL/GenBank/DDBJ databases">
        <authorList>
            <consortium name="Genoscope - CEA"/>
            <person name="William W."/>
        </authorList>
    </citation>
    <scope>NUCLEOTIDE SEQUENCE</scope>
</reference>
<dbReference type="EMBL" id="CAJJDN010000030">
    <property type="protein sequence ID" value="CAD8073347.1"/>
    <property type="molecule type" value="Genomic_DNA"/>
</dbReference>
<sequence length="287" mass="34390">MSDSQSKKIKKRKNSQIQTNRGKPSDIQSTQLSIPDIWTNHPVCLKLIKYLLDNGRHNCLHQAGKQTNKNDYKSKKCEIKKNKEFYTQLESIAKELFGYQCETKRCIVFFFRSNEEEKLANDNWIQNFHQYNQDCVEALFKIKALFNEKFFNNLILILSSNQTQDQLIQQLLQNSETPQQFSQIIQNIYIKYILEQMKEQQSCNVYTFRNRAAIEDNFFSFIKSNSFKIELEKFIRDIKFIFNRENDQYHGSVIQFQETNDLSQLFIELQNSTPWFYDQIQLHDQEY</sequence>
<name>A0A8S1M0M8_9CILI</name>
<evidence type="ECO:0000256" key="1">
    <source>
        <dbReference type="SAM" id="MobiDB-lite"/>
    </source>
</evidence>
<organism evidence="2 3">
    <name type="scientific">Paramecium sonneborni</name>
    <dbReference type="NCBI Taxonomy" id="65129"/>
    <lineage>
        <taxon>Eukaryota</taxon>
        <taxon>Sar</taxon>
        <taxon>Alveolata</taxon>
        <taxon>Ciliophora</taxon>
        <taxon>Intramacronucleata</taxon>
        <taxon>Oligohymenophorea</taxon>
        <taxon>Peniculida</taxon>
        <taxon>Parameciidae</taxon>
        <taxon>Paramecium</taxon>
    </lineage>
</organism>
<evidence type="ECO:0000313" key="2">
    <source>
        <dbReference type="EMBL" id="CAD8073347.1"/>
    </source>
</evidence>
<feature type="compositionally biased region" description="Polar residues" evidence="1">
    <location>
        <begin position="15"/>
        <end position="28"/>
    </location>
</feature>
<feature type="region of interest" description="Disordered" evidence="1">
    <location>
        <begin position="1"/>
        <end position="28"/>
    </location>
</feature>
<keyword evidence="3" id="KW-1185">Reference proteome</keyword>
<accession>A0A8S1M0M8</accession>
<evidence type="ECO:0000313" key="3">
    <source>
        <dbReference type="Proteomes" id="UP000692954"/>
    </source>
</evidence>
<dbReference type="AlphaFoldDB" id="A0A8S1M0M8"/>